<dbReference type="InterPro" id="IPR010982">
    <property type="entry name" value="Lambda_DNA-bd_dom_sf"/>
</dbReference>
<proteinExistence type="predicted"/>
<dbReference type="GO" id="GO:0003677">
    <property type="term" value="F:DNA binding"/>
    <property type="evidence" value="ECO:0007669"/>
    <property type="project" value="UniProtKB-KW"/>
</dbReference>
<gene>
    <name evidence="3" type="ORF">V4D30_04820</name>
</gene>
<reference evidence="3" key="1">
    <citation type="submission" date="2024-01" db="EMBL/GenBank/DDBJ databases">
        <title>The first autotrophic representatives of the genus Thermodesulfovibrio.</title>
        <authorList>
            <person name="Maltseva A.I."/>
            <person name="Elcheninov A.G."/>
            <person name="Kublanov I.V."/>
            <person name="Lebedinsky A.V."/>
            <person name="Frolov E.N."/>
        </authorList>
    </citation>
    <scope>NUCLEOTIDE SEQUENCE</scope>
    <source>
        <strain evidence="3">3907-1M</strain>
    </source>
</reference>
<dbReference type="CDD" id="cd00093">
    <property type="entry name" value="HTH_XRE"/>
    <property type="match status" value="1"/>
</dbReference>
<organism evidence="3">
    <name type="scientific">Thermodesulfovibrio autotrophicus</name>
    <dbReference type="NCBI Taxonomy" id="3118333"/>
    <lineage>
        <taxon>Bacteria</taxon>
        <taxon>Pseudomonadati</taxon>
        <taxon>Nitrospirota</taxon>
        <taxon>Thermodesulfovibrionia</taxon>
        <taxon>Thermodesulfovibrionales</taxon>
        <taxon>Thermodesulfovibrionaceae</taxon>
        <taxon>Thermodesulfovibrio</taxon>
    </lineage>
</organism>
<dbReference type="PANTHER" id="PTHR46797">
    <property type="entry name" value="HTH-TYPE TRANSCRIPTIONAL REGULATOR"/>
    <property type="match status" value="1"/>
</dbReference>
<dbReference type="SUPFAM" id="SSF47413">
    <property type="entry name" value="lambda repressor-like DNA-binding domains"/>
    <property type="match status" value="1"/>
</dbReference>
<dbReference type="InterPro" id="IPR001387">
    <property type="entry name" value="Cro/C1-type_HTH"/>
</dbReference>
<dbReference type="SMART" id="SM00530">
    <property type="entry name" value="HTH_XRE"/>
    <property type="match status" value="1"/>
</dbReference>
<dbReference type="PROSITE" id="PS50943">
    <property type="entry name" value="HTH_CROC1"/>
    <property type="match status" value="1"/>
</dbReference>
<dbReference type="GO" id="GO:0005829">
    <property type="term" value="C:cytosol"/>
    <property type="evidence" value="ECO:0007669"/>
    <property type="project" value="TreeGrafter"/>
</dbReference>
<dbReference type="Pfam" id="PF01381">
    <property type="entry name" value="HTH_3"/>
    <property type="match status" value="1"/>
</dbReference>
<dbReference type="EMBL" id="CP144373">
    <property type="protein sequence ID" value="XCH47603.1"/>
    <property type="molecule type" value="Genomic_DNA"/>
</dbReference>
<accession>A0AAU8H1A3</accession>
<dbReference type="Gene3D" id="1.10.260.40">
    <property type="entry name" value="lambda repressor-like DNA-binding domains"/>
    <property type="match status" value="1"/>
</dbReference>
<evidence type="ECO:0000256" key="1">
    <source>
        <dbReference type="ARBA" id="ARBA00023125"/>
    </source>
</evidence>
<dbReference type="InterPro" id="IPR050807">
    <property type="entry name" value="TransReg_Diox_bact_type"/>
</dbReference>
<feature type="domain" description="HTH cro/C1-type" evidence="2">
    <location>
        <begin position="34"/>
        <end position="89"/>
    </location>
</feature>
<dbReference type="AlphaFoldDB" id="A0AAU8H1A3"/>
<protein>
    <submittedName>
        <fullName evidence="3">Helix-turn-helix transcriptional regulator</fullName>
    </submittedName>
</protein>
<dbReference type="RefSeq" id="WP_353685123.1">
    <property type="nucleotide sequence ID" value="NZ_CP144373.1"/>
</dbReference>
<evidence type="ECO:0000313" key="3">
    <source>
        <dbReference type="EMBL" id="XCH47603.1"/>
    </source>
</evidence>
<dbReference type="KEGG" id="taut:V4D30_04820"/>
<name>A0AAU8H1A3_9BACT</name>
<sequence length="149" mass="17851">MKNFRDFLKEQFQDKDFEAEFYRGLEKTRLAAQIAYYREKRGLTQSKLAELLNTSQSTIARLENPNYHNYSVKTLRKIAKILNLELVVSLREKNIEEEKIELDDYESTGNFYYITWIPKNRSDYSLKINRLINKDKHSQKYQIKKENAA</sequence>
<keyword evidence="1" id="KW-0238">DNA-binding</keyword>
<dbReference type="PANTHER" id="PTHR46797:SF1">
    <property type="entry name" value="METHYLPHOSPHONATE SYNTHASE"/>
    <property type="match status" value="1"/>
</dbReference>
<evidence type="ECO:0000259" key="2">
    <source>
        <dbReference type="PROSITE" id="PS50943"/>
    </source>
</evidence>
<dbReference type="GO" id="GO:0003700">
    <property type="term" value="F:DNA-binding transcription factor activity"/>
    <property type="evidence" value="ECO:0007669"/>
    <property type="project" value="TreeGrafter"/>
</dbReference>